<name>A0ABW3KQW6_9FLAO</name>
<keyword evidence="2" id="KW-1185">Reference proteome</keyword>
<organism evidence="1 2">
    <name type="scientific">Winogradskyella rapida</name>
    <dbReference type="NCBI Taxonomy" id="549701"/>
    <lineage>
        <taxon>Bacteria</taxon>
        <taxon>Pseudomonadati</taxon>
        <taxon>Bacteroidota</taxon>
        <taxon>Flavobacteriia</taxon>
        <taxon>Flavobacteriales</taxon>
        <taxon>Flavobacteriaceae</taxon>
        <taxon>Winogradskyella</taxon>
    </lineage>
</organism>
<gene>
    <name evidence="1" type="ORF">ACFQ13_03750</name>
</gene>
<comment type="caution">
    <text evidence="1">The sequence shown here is derived from an EMBL/GenBank/DDBJ whole genome shotgun (WGS) entry which is preliminary data.</text>
</comment>
<dbReference type="Proteomes" id="UP001597086">
    <property type="component" value="Unassembled WGS sequence"/>
</dbReference>
<dbReference type="RefSeq" id="WP_386114165.1">
    <property type="nucleotide sequence ID" value="NZ_JBHTKM010000014.1"/>
</dbReference>
<protein>
    <submittedName>
        <fullName evidence="1">Uncharacterized protein</fullName>
    </submittedName>
</protein>
<evidence type="ECO:0000313" key="1">
    <source>
        <dbReference type="EMBL" id="MFD1015028.1"/>
    </source>
</evidence>
<dbReference type="EMBL" id="JBHTKM010000014">
    <property type="protein sequence ID" value="MFD1015028.1"/>
    <property type="molecule type" value="Genomic_DNA"/>
</dbReference>
<sequence length="256" mass="28938">MKSKIYLVLFALIIGNMTFAQKKVQIPYFETLSGTEICGTKNCNPTNGIWQKIKGGYLFDGDLTEIFGRKFKKGIFINSKCASRKPTENEFTTLKSGSLKGTLKTEKKKEFDSKINADLSKIINDNIDADASVKAELLAELKRTIESKSNSKIELEYKIVQIKNNYLDNEIDECQKSLKKKERVIIGVSVITVSGSWNSETLKDVFATFEANASAYETMTAELKTKYELDKEKALKAKFDPFSMIFNVSYLFAENE</sequence>
<reference evidence="2" key="1">
    <citation type="journal article" date="2019" name="Int. J. Syst. Evol. Microbiol.">
        <title>The Global Catalogue of Microorganisms (GCM) 10K type strain sequencing project: providing services to taxonomists for standard genome sequencing and annotation.</title>
        <authorList>
            <consortium name="The Broad Institute Genomics Platform"/>
            <consortium name="The Broad Institute Genome Sequencing Center for Infectious Disease"/>
            <person name="Wu L."/>
            <person name="Ma J."/>
        </authorList>
    </citation>
    <scope>NUCLEOTIDE SEQUENCE [LARGE SCALE GENOMIC DNA]</scope>
    <source>
        <strain evidence="2">CCUG 56098</strain>
    </source>
</reference>
<accession>A0ABW3KQW6</accession>
<evidence type="ECO:0000313" key="2">
    <source>
        <dbReference type="Proteomes" id="UP001597086"/>
    </source>
</evidence>
<proteinExistence type="predicted"/>